<feature type="region of interest" description="Disordered" evidence="1">
    <location>
        <begin position="1"/>
        <end position="48"/>
    </location>
</feature>
<dbReference type="InterPro" id="IPR019416">
    <property type="entry name" value="NCBP3"/>
</dbReference>
<feature type="compositionally biased region" description="Basic and acidic residues" evidence="1">
    <location>
        <begin position="266"/>
        <end position="281"/>
    </location>
</feature>
<dbReference type="GO" id="GO:0003729">
    <property type="term" value="F:mRNA binding"/>
    <property type="evidence" value="ECO:0007669"/>
    <property type="project" value="InterPro"/>
</dbReference>
<gene>
    <name evidence="2" type="ORF">MNAN1_001536</name>
</gene>
<dbReference type="GO" id="GO:0000340">
    <property type="term" value="F:RNA 7-methylguanosine cap binding"/>
    <property type="evidence" value="ECO:0007669"/>
    <property type="project" value="InterPro"/>
</dbReference>
<feature type="region of interest" description="Disordered" evidence="1">
    <location>
        <begin position="253"/>
        <end position="296"/>
    </location>
</feature>
<proteinExistence type="predicted"/>
<sequence length="351" mass="39677">MDGADGPKKILYNMPQEMVSEGKEEEEELLPVPAKETPETGIPPAAPEVDYGDSLRSVAMHLEGEPISQLSTSRLMAYVGHTGVRAKGIEWINDTRCVVVFESYAEAVDGFQRLLLHEEDFTAPDEIHIHECEEFLLLPRLAMAFPRSLYTTLEEQAVSELPALQAKIDEKMAEIDRATEPVPEIYRDMELEEFERSLLSQDHISAKKLRCPLWIRFALHNYDTKETRSAHKSNWYRQHGRGAGKEVVSRLLKVGDIAPSGRGRRNRSEAGEGQRRARNTDTDYTPLSLLDRIGGRQGHDWDEDESLRFTRDRSLSPDRSDEGLQIRGRGSVRAPRSSQSGWDNDTGPAPR</sequence>
<dbReference type="AlphaFoldDB" id="A0AAF0ELI0"/>
<name>A0AAF0ELI0_9BASI</name>
<organism evidence="2 3">
    <name type="scientific">Malassezia nana</name>
    <dbReference type="NCBI Taxonomy" id="180528"/>
    <lineage>
        <taxon>Eukaryota</taxon>
        <taxon>Fungi</taxon>
        <taxon>Dikarya</taxon>
        <taxon>Basidiomycota</taxon>
        <taxon>Ustilaginomycotina</taxon>
        <taxon>Malasseziomycetes</taxon>
        <taxon>Malasseziales</taxon>
        <taxon>Malasseziaceae</taxon>
        <taxon>Malassezia</taxon>
    </lineage>
</organism>
<dbReference type="PANTHER" id="PTHR16291:SF0">
    <property type="entry name" value="NUCLEAR CAP-BINDING PROTEIN SUBUNIT 3"/>
    <property type="match status" value="1"/>
</dbReference>
<dbReference type="PANTHER" id="PTHR16291">
    <property type="entry name" value="NUCLEAR CAP-BINDING PROTEIN SUBUNIT 3"/>
    <property type="match status" value="1"/>
</dbReference>
<accession>A0AAF0ELI0</accession>
<evidence type="ECO:0000313" key="2">
    <source>
        <dbReference type="EMBL" id="WFD26553.1"/>
    </source>
</evidence>
<dbReference type="Proteomes" id="UP001213623">
    <property type="component" value="Chromosome 3"/>
</dbReference>
<dbReference type="EMBL" id="CP119894">
    <property type="protein sequence ID" value="WFD26553.1"/>
    <property type="molecule type" value="Genomic_DNA"/>
</dbReference>
<dbReference type="GO" id="GO:0005634">
    <property type="term" value="C:nucleus"/>
    <property type="evidence" value="ECO:0007669"/>
    <property type="project" value="TreeGrafter"/>
</dbReference>
<dbReference type="Pfam" id="PF10309">
    <property type="entry name" value="NCBP3"/>
    <property type="match status" value="1"/>
</dbReference>
<protein>
    <submittedName>
        <fullName evidence="2">Uncharacterized protein</fullName>
    </submittedName>
</protein>
<feature type="compositionally biased region" description="Basic and acidic residues" evidence="1">
    <location>
        <begin position="310"/>
        <end position="324"/>
    </location>
</feature>
<evidence type="ECO:0000256" key="1">
    <source>
        <dbReference type="SAM" id="MobiDB-lite"/>
    </source>
</evidence>
<evidence type="ECO:0000313" key="3">
    <source>
        <dbReference type="Proteomes" id="UP001213623"/>
    </source>
</evidence>
<feature type="region of interest" description="Disordered" evidence="1">
    <location>
        <begin position="310"/>
        <end position="351"/>
    </location>
</feature>
<reference evidence="2" key="1">
    <citation type="submission" date="2023-03" db="EMBL/GenBank/DDBJ databases">
        <title>Mating type loci evolution in Malassezia.</title>
        <authorList>
            <person name="Coelho M.A."/>
        </authorList>
    </citation>
    <scope>NUCLEOTIDE SEQUENCE</scope>
    <source>
        <strain evidence="2">CBS 9557</strain>
    </source>
</reference>
<keyword evidence="3" id="KW-1185">Reference proteome</keyword>